<dbReference type="PANTHER" id="PTHR10889:SF3">
    <property type="entry name" value="DEOXYRIBOSE-PHOSPHATE ALDOLASE"/>
    <property type="match status" value="1"/>
</dbReference>
<keyword evidence="10" id="KW-1185">Reference proteome</keyword>
<evidence type="ECO:0000256" key="9">
    <source>
        <dbReference type="PIRSR" id="PIRSR001357-50"/>
    </source>
</evidence>
<dbReference type="NCBIfam" id="TIGR00126">
    <property type="entry name" value="deoC"/>
    <property type="match status" value="1"/>
</dbReference>
<evidence type="ECO:0000256" key="5">
    <source>
        <dbReference type="ARBA" id="ARBA00023270"/>
    </source>
</evidence>
<evidence type="ECO:0000313" key="11">
    <source>
        <dbReference type="WBParaSite" id="nRc.2.0.1.t39099-RA"/>
    </source>
</evidence>
<keyword evidence="5 9" id="KW-0704">Schiff base</keyword>
<evidence type="ECO:0000256" key="7">
    <source>
        <dbReference type="ARBA" id="ARBA00032755"/>
    </source>
</evidence>
<dbReference type="Pfam" id="PF01791">
    <property type="entry name" value="DeoC"/>
    <property type="match status" value="1"/>
</dbReference>
<organism evidence="10 11">
    <name type="scientific">Romanomermis culicivorax</name>
    <name type="common">Nematode worm</name>
    <dbReference type="NCBI Taxonomy" id="13658"/>
    <lineage>
        <taxon>Eukaryota</taxon>
        <taxon>Metazoa</taxon>
        <taxon>Ecdysozoa</taxon>
        <taxon>Nematoda</taxon>
        <taxon>Enoplea</taxon>
        <taxon>Dorylaimia</taxon>
        <taxon>Mermithida</taxon>
        <taxon>Mermithoidea</taxon>
        <taxon>Mermithidae</taxon>
        <taxon>Romanomermis</taxon>
    </lineage>
</organism>
<evidence type="ECO:0000256" key="8">
    <source>
        <dbReference type="ARBA" id="ARBA00048791"/>
    </source>
</evidence>
<dbReference type="GO" id="GO:0004139">
    <property type="term" value="F:deoxyribose-phosphate aldolase activity"/>
    <property type="evidence" value="ECO:0007669"/>
    <property type="project" value="UniProtKB-EC"/>
</dbReference>
<dbReference type="PIRSF" id="PIRSF001357">
    <property type="entry name" value="DeoC"/>
    <property type="match status" value="1"/>
</dbReference>
<keyword evidence="4" id="KW-0456">Lyase</keyword>
<evidence type="ECO:0000256" key="6">
    <source>
        <dbReference type="ARBA" id="ARBA00031814"/>
    </source>
</evidence>
<dbReference type="SUPFAM" id="SSF51569">
    <property type="entry name" value="Aldolase"/>
    <property type="match status" value="1"/>
</dbReference>
<dbReference type="EC" id="4.1.2.4" evidence="3"/>
<protein>
    <recommendedName>
        <fullName evidence="3">deoxyribose-phosphate aldolase</fullName>
        <ecNumber evidence="3">4.1.2.4</ecNumber>
    </recommendedName>
    <alternativeName>
        <fullName evidence="7">2-deoxy-D-ribose 5-phosphate aldolase</fullName>
    </alternativeName>
    <alternativeName>
        <fullName evidence="6">Phosphodeoxyriboaldolase</fullName>
    </alternativeName>
</protein>
<reference evidence="11" key="1">
    <citation type="submission" date="2022-11" db="UniProtKB">
        <authorList>
            <consortium name="WormBaseParasite"/>
        </authorList>
    </citation>
    <scope>IDENTIFICATION</scope>
</reference>
<evidence type="ECO:0000313" key="10">
    <source>
        <dbReference type="Proteomes" id="UP000887565"/>
    </source>
</evidence>
<dbReference type="AlphaFoldDB" id="A0A915KK14"/>
<sequence length="286" mass="31233">MVSFPDILAVNIDQSAIPSHIKAINAQVSTLTGKERIDLIHKIIGLIDLTTLSGDDTPDIVRKLVDKALSPLPSKRDISCAAVCVYPARIVDVVEHMNNCDRKINVASVAGGFPSGQYRLETRLLEIKLAIEDGAMEIDTVINRCAALTNNWQTVFNELVQMKSLCSQKAILKTILATGELKNLENVYKASLIAMHAGSDFIKTSTGKENVNATLPVAYVMCMAIKKFHEKTGKRVGFKPAGGIKTVDDALSYYLMVKSILGDDWLNADLFRIGASSLLDVLIRES</sequence>
<evidence type="ECO:0000256" key="3">
    <source>
        <dbReference type="ARBA" id="ARBA00012515"/>
    </source>
</evidence>
<evidence type="ECO:0000256" key="4">
    <source>
        <dbReference type="ARBA" id="ARBA00023239"/>
    </source>
</evidence>
<evidence type="ECO:0000256" key="1">
    <source>
        <dbReference type="ARBA" id="ARBA00004816"/>
    </source>
</evidence>
<dbReference type="PANTHER" id="PTHR10889">
    <property type="entry name" value="DEOXYRIBOSE-PHOSPHATE ALDOLASE"/>
    <property type="match status" value="1"/>
</dbReference>
<dbReference type="WBParaSite" id="nRc.2.0.1.t39099-RA">
    <property type="protein sequence ID" value="nRc.2.0.1.t39099-RA"/>
    <property type="gene ID" value="nRc.2.0.1.g39099"/>
</dbReference>
<dbReference type="GO" id="GO:0005737">
    <property type="term" value="C:cytoplasm"/>
    <property type="evidence" value="ECO:0007669"/>
    <property type="project" value="InterPro"/>
</dbReference>
<dbReference type="GO" id="GO:0016052">
    <property type="term" value="P:carbohydrate catabolic process"/>
    <property type="evidence" value="ECO:0007669"/>
    <property type="project" value="TreeGrafter"/>
</dbReference>
<comment type="pathway">
    <text evidence="1">Carbohydrate degradation; 2-deoxy-D-ribose 1-phosphate degradation; D-glyceraldehyde 3-phosphate and acetaldehyde from 2-deoxy-alpha-D-ribose 1-phosphate: step 2/2.</text>
</comment>
<dbReference type="OMA" id="RYSGPDY"/>
<dbReference type="InterPro" id="IPR011343">
    <property type="entry name" value="DeoC"/>
</dbReference>
<name>A0A915KK14_ROMCU</name>
<dbReference type="GO" id="GO:0009264">
    <property type="term" value="P:deoxyribonucleotide catabolic process"/>
    <property type="evidence" value="ECO:0007669"/>
    <property type="project" value="InterPro"/>
</dbReference>
<proteinExistence type="inferred from homology"/>
<comment type="similarity">
    <text evidence="2">Belongs to the DeoC/FbaB aldolase family. DeoC type 2 subfamily.</text>
</comment>
<feature type="active site" description="Proton donor/acceptor" evidence="9">
    <location>
        <position position="239"/>
    </location>
</feature>
<dbReference type="SMART" id="SM01133">
    <property type="entry name" value="DeoC"/>
    <property type="match status" value="1"/>
</dbReference>
<dbReference type="InterPro" id="IPR013785">
    <property type="entry name" value="Aldolase_TIM"/>
</dbReference>
<feature type="active site" description="Schiff-base intermediate with acetaldehyde" evidence="9">
    <location>
        <position position="203"/>
    </location>
</feature>
<dbReference type="Gene3D" id="3.20.20.70">
    <property type="entry name" value="Aldolase class I"/>
    <property type="match status" value="1"/>
</dbReference>
<dbReference type="Proteomes" id="UP000887565">
    <property type="component" value="Unplaced"/>
</dbReference>
<dbReference type="InterPro" id="IPR002915">
    <property type="entry name" value="DeoC/FbaB/LacD_aldolase"/>
</dbReference>
<evidence type="ECO:0000256" key="2">
    <source>
        <dbReference type="ARBA" id="ARBA00009473"/>
    </source>
</evidence>
<comment type="catalytic activity">
    <reaction evidence="8">
        <text>2-deoxy-D-ribose 5-phosphate = D-glyceraldehyde 3-phosphate + acetaldehyde</text>
        <dbReference type="Rhea" id="RHEA:12821"/>
        <dbReference type="ChEBI" id="CHEBI:15343"/>
        <dbReference type="ChEBI" id="CHEBI:59776"/>
        <dbReference type="ChEBI" id="CHEBI:62877"/>
        <dbReference type="EC" id="4.1.2.4"/>
    </reaction>
</comment>
<dbReference type="CDD" id="cd00959">
    <property type="entry name" value="DeoC"/>
    <property type="match status" value="1"/>
</dbReference>
<accession>A0A915KK14</accession>